<feature type="binding site" evidence="7">
    <location>
        <position position="75"/>
    </location>
    <ligand>
        <name>phosphoenolpyruvate</name>
        <dbReference type="ChEBI" id="CHEBI:58702"/>
    </ligand>
</feature>
<feature type="binding site" evidence="7">
    <location>
        <position position="150"/>
    </location>
    <ligand>
        <name>3-phosphoshikimate</name>
        <dbReference type="ChEBI" id="CHEBI:145989"/>
    </ligand>
</feature>
<evidence type="ECO:0000259" key="8">
    <source>
        <dbReference type="Pfam" id="PF00275"/>
    </source>
</evidence>
<feature type="active site" description="Proton acceptor" evidence="7">
    <location>
        <position position="298"/>
    </location>
</feature>
<feature type="binding site" evidence="7">
    <location>
        <position position="298"/>
    </location>
    <ligand>
        <name>3-phosphoshikimate</name>
        <dbReference type="ChEBI" id="CHEBI:145989"/>
    </ligand>
</feature>
<comment type="catalytic activity">
    <reaction evidence="6">
        <text>3-phosphoshikimate + phosphoenolpyruvate = 5-O-(1-carboxyvinyl)-3-phosphoshikimate + phosphate</text>
        <dbReference type="Rhea" id="RHEA:21256"/>
        <dbReference type="ChEBI" id="CHEBI:43474"/>
        <dbReference type="ChEBI" id="CHEBI:57701"/>
        <dbReference type="ChEBI" id="CHEBI:58702"/>
        <dbReference type="ChEBI" id="CHEBI:145989"/>
        <dbReference type="EC" id="2.5.1.19"/>
    </reaction>
    <physiologicalReaction direction="left-to-right" evidence="6">
        <dbReference type="Rhea" id="RHEA:21257"/>
    </physiologicalReaction>
</comment>
<dbReference type="GO" id="GO:0009423">
    <property type="term" value="P:chorismate biosynthetic process"/>
    <property type="evidence" value="ECO:0007669"/>
    <property type="project" value="UniProtKB-UniRule"/>
</dbReference>
<dbReference type="HAMAP" id="MF_00210">
    <property type="entry name" value="EPSP_synth"/>
    <property type="match status" value="1"/>
</dbReference>
<feature type="binding site" evidence="7">
    <location>
        <position position="27"/>
    </location>
    <ligand>
        <name>phosphoenolpyruvate</name>
        <dbReference type="ChEBI" id="CHEBI:58702"/>
    </ligand>
</feature>
<evidence type="ECO:0000256" key="2">
    <source>
        <dbReference type="ARBA" id="ARBA00009948"/>
    </source>
</evidence>
<dbReference type="Gene3D" id="3.65.10.10">
    <property type="entry name" value="Enolpyruvate transferase domain"/>
    <property type="match status" value="3"/>
</dbReference>
<dbReference type="GO" id="GO:0003866">
    <property type="term" value="F:3-phosphoshikimate 1-carboxyvinyltransferase activity"/>
    <property type="evidence" value="ECO:0007669"/>
    <property type="project" value="UniProtKB-UniRule"/>
</dbReference>
<evidence type="ECO:0000256" key="7">
    <source>
        <dbReference type="HAMAP-Rule" id="MF_00210"/>
    </source>
</evidence>
<dbReference type="Pfam" id="PF00275">
    <property type="entry name" value="EPSP_synthase"/>
    <property type="match status" value="1"/>
</dbReference>
<keyword evidence="3 7" id="KW-0028">Amino-acid biosynthesis</keyword>
<evidence type="ECO:0000313" key="9">
    <source>
        <dbReference type="EMBL" id="HIT97306.1"/>
    </source>
</evidence>
<evidence type="ECO:0000256" key="6">
    <source>
        <dbReference type="ARBA" id="ARBA00044633"/>
    </source>
</evidence>
<feature type="domain" description="Enolpyruvate transferase" evidence="8">
    <location>
        <begin position="63"/>
        <end position="405"/>
    </location>
</feature>
<dbReference type="SUPFAM" id="SSF55205">
    <property type="entry name" value="EPT/RTPC-like"/>
    <property type="match status" value="1"/>
</dbReference>
<feature type="binding site" evidence="7">
    <location>
        <position position="151"/>
    </location>
    <ligand>
        <name>3-phosphoshikimate</name>
        <dbReference type="ChEBI" id="CHEBI:145989"/>
    </ligand>
</feature>
<feature type="binding site" evidence="7">
    <location>
        <position position="396"/>
    </location>
    <ligand>
        <name>phosphoenolpyruvate</name>
        <dbReference type="ChEBI" id="CHEBI:58702"/>
    </ligand>
</feature>
<feature type="binding site" evidence="7">
    <location>
        <position position="28"/>
    </location>
    <ligand>
        <name>3-phosphoshikimate</name>
        <dbReference type="ChEBI" id="CHEBI:145989"/>
    </ligand>
</feature>
<feature type="binding site" evidence="7">
    <location>
        <position position="329"/>
    </location>
    <ligand>
        <name>phosphoenolpyruvate</name>
        <dbReference type="ChEBI" id="CHEBI:58702"/>
    </ligand>
</feature>
<dbReference type="InterPro" id="IPR036968">
    <property type="entry name" value="Enolpyruvate_Tfrase_sf"/>
</dbReference>
<comment type="subunit">
    <text evidence="7">Monomer.</text>
</comment>
<feature type="binding site" evidence="7">
    <location>
        <position position="104"/>
    </location>
    <ligand>
        <name>phosphoenolpyruvate</name>
        <dbReference type="ChEBI" id="CHEBI:58702"/>
    </ligand>
</feature>
<dbReference type="CDD" id="cd01556">
    <property type="entry name" value="EPSP_synthase"/>
    <property type="match status" value="1"/>
</dbReference>
<protein>
    <recommendedName>
        <fullName evidence="7">3-phosphoshikimate 1-carboxyvinyltransferase</fullName>
        <ecNumber evidence="7">2.5.1.19</ecNumber>
    </recommendedName>
    <alternativeName>
        <fullName evidence="7">5-enolpyruvylshikimate-3-phosphate synthase</fullName>
        <shortName evidence="7">EPSP synthase</shortName>
        <shortName evidence="7">EPSPS</shortName>
    </alternativeName>
</protein>
<reference evidence="9" key="1">
    <citation type="submission" date="2020-10" db="EMBL/GenBank/DDBJ databases">
        <authorList>
            <person name="Gilroy R."/>
        </authorList>
    </citation>
    <scope>NUCLEOTIDE SEQUENCE</scope>
    <source>
        <strain evidence="9">1383</strain>
    </source>
</reference>
<gene>
    <name evidence="7" type="primary">aroA</name>
    <name evidence="9" type="ORF">IAC44_00540</name>
</gene>
<proteinExistence type="inferred from homology"/>
<feature type="binding site" evidence="7">
    <location>
        <position position="325"/>
    </location>
    <ligand>
        <name>3-phosphoshikimate</name>
        <dbReference type="ChEBI" id="CHEBI:145989"/>
    </ligand>
</feature>
<evidence type="ECO:0000256" key="5">
    <source>
        <dbReference type="ARBA" id="ARBA00023141"/>
    </source>
</evidence>
<evidence type="ECO:0000256" key="4">
    <source>
        <dbReference type="ARBA" id="ARBA00022679"/>
    </source>
</evidence>
<comment type="similarity">
    <text evidence="2 7">Belongs to the EPSP synthase family.</text>
</comment>
<evidence type="ECO:0000256" key="1">
    <source>
        <dbReference type="ARBA" id="ARBA00004811"/>
    </source>
</evidence>
<organism evidence="9 10">
    <name type="scientific">Candidatus Merdimorpha stercoravium</name>
    <dbReference type="NCBI Taxonomy" id="2840863"/>
    <lineage>
        <taxon>Bacteria</taxon>
        <taxon>Pseudomonadati</taxon>
        <taxon>Bacteroidota</taxon>
        <taxon>Flavobacteriia</taxon>
        <taxon>Flavobacteriales</taxon>
        <taxon>Candidatus Merdimorpha</taxon>
    </lineage>
</organism>
<dbReference type="AlphaFoldDB" id="A0A9D1H8F1"/>
<feature type="binding site" evidence="7">
    <location>
        <position position="27"/>
    </location>
    <ligand>
        <name>3-phosphoshikimate</name>
        <dbReference type="ChEBI" id="CHEBI:145989"/>
    </ligand>
</feature>
<sequence length="416" mass="45104">MDQPVSFISFPSGVVAAPGRIRLSGSKSQSNRLLLLQAAMGGAFSIDNLSDSDDTRAMRRVLEDPSSVLDVGHAGTAMRFGTAYLASCPGREVVLTGSGRMKERPIAPLVEALRRLGAGIDYLEREGCPPLRIRGRELPGGECRIDSTVSSQFITALMLMAPFWQQGLHLHLDGQSVSRPYIELTASVLRSVGLDCRVGERDVTVPPAKACAVNRVLVESDWSSASYFYALSAVARRGFELSSFLPGSPQGDSRLVGIFREVFGVESVFSPGGILRLEPREGYSAPEYCQLDMGDTPDVAQSVAVVMAALKIKGRLTGLGTLRVKETDRIAALQAELAKFGVGCSATRDSLTIEAFSPRSREICLETYQDHRMAMAFVPLALEGGFSVRCPQVVTKSYPRFWEDMASVGLLCREVR</sequence>
<dbReference type="GO" id="GO:0008652">
    <property type="term" value="P:amino acid biosynthetic process"/>
    <property type="evidence" value="ECO:0007669"/>
    <property type="project" value="UniProtKB-KW"/>
</dbReference>
<feature type="binding site" evidence="7">
    <location>
        <position position="178"/>
    </location>
    <ligand>
        <name>3-phosphoshikimate</name>
        <dbReference type="ChEBI" id="CHEBI:145989"/>
    </ligand>
</feature>
<comment type="caution">
    <text evidence="7">Lacks conserved residue(s) required for the propagation of feature annotation.</text>
</comment>
<dbReference type="EC" id="2.5.1.19" evidence="7"/>
<keyword evidence="4 7" id="KW-0808">Transferase</keyword>
<dbReference type="GO" id="GO:0009073">
    <property type="term" value="P:aromatic amino acid family biosynthetic process"/>
    <property type="evidence" value="ECO:0007669"/>
    <property type="project" value="UniProtKB-KW"/>
</dbReference>
<dbReference type="PIRSF" id="PIRSF000505">
    <property type="entry name" value="EPSPS"/>
    <property type="match status" value="1"/>
</dbReference>
<dbReference type="InterPro" id="IPR006264">
    <property type="entry name" value="EPSP_synthase"/>
</dbReference>
<evidence type="ECO:0000256" key="3">
    <source>
        <dbReference type="ARBA" id="ARBA00022605"/>
    </source>
</evidence>
<name>A0A9D1H8F1_9FLAO</name>
<feature type="binding site" evidence="7">
    <location>
        <position position="32"/>
    </location>
    <ligand>
        <name>3-phosphoshikimate</name>
        <dbReference type="ChEBI" id="CHEBI:145989"/>
    </ligand>
</feature>
<comment type="subcellular location">
    <subcellularLocation>
        <location evidence="7">Cytoplasm</location>
    </subcellularLocation>
</comment>
<dbReference type="InterPro" id="IPR023193">
    <property type="entry name" value="EPSP_synthase_CS"/>
</dbReference>
<feature type="binding site" evidence="7">
    <location>
        <position position="152"/>
    </location>
    <ligand>
        <name>phosphoenolpyruvate</name>
        <dbReference type="ChEBI" id="CHEBI:58702"/>
    </ligand>
</feature>
<feature type="binding site" evidence="7">
    <location>
        <position position="372"/>
    </location>
    <ligand>
        <name>phosphoenolpyruvate</name>
        <dbReference type="ChEBI" id="CHEBI:58702"/>
    </ligand>
</feature>
<dbReference type="PANTHER" id="PTHR21090:SF5">
    <property type="entry name" value="PENTAFUNCTIONAL AROM POLYPEPTIDE"/>
    <property type="match status" value="1"/>
</dbReference>
<comment type="caution">
    <text evidence="9">The sequence shown here is derived from an EMBL/GenBank/DDBJ whole genome shotgun (WGS) entry which is preliminary data.</text>
</comment>
<feature type="binding site" evidence="7">
    <location>
        <position position="152"/>
    </location>
    <ligand>
        <name>3-phosphoshikimate</name>
        <dbReference type="ChEBI" id="CHEBI:145989"/>
    </ligand>
</feature>
<reference evidence="9" key="2">
    <citation type="journal article" date="2021" name="PeerJ">
        <title>Extensive microbial diversity within the chicken gut microbiome revealed by metagenomics and culture.</title>
        <authorList>
            <person name="Gilroy R."/>
            <person name="Ravi A."/>
            <person name="Getino M."/>
            <person name="Pursley I."/>
            <person name="Horton D.L."/>
            <person name="Alikhan N.F."/>
            <person name="Baker D."/>
            <person name="Gharbi K."/>
            <person name="Hall N."/>
            <person name="Watson M."/>
            <person name="Adriaenssens E.M."/>
            <person name="Foster-Nyarko E."/>
            <person name="Jarju S."/>
            <person name="Secka A."/>
            <person name="Antonio M."/>
            <person name="Oren A."/>
            <person name="Chaudhuri R.R."/>
            <person name="La Ragione R."/>
            <person name="Hildebrand F."/>
            <person name="Pallen M.J."/>
        </authorList>
    </citation>
    <scope>NUCLEOTIDE SEQUENCE</scope>
    <source>
        <strain evidence="9">1383</strain>
    </source>
</reference>
<dbReference type="PANTHER" id="PTHR21090">
    <property type="entry name" value="AROM/DEHYDROQUINATE SYNTHASE"/>
    <property type="match status" value="1"/>
</dbReference>
<keyword evidence="7" id="KW-0963">Cytoplasm</keyword>
<dbReference type="InterPro" id="IPR001986">
    <property type="entry name" value="Enolpyruvate_Tfrase_dom"/>
</dbReference>
<comment type="function">
    <text evidence="7">Catalyzes the transfer of the enolpyruvyl moiety of phosphoenolpyruvate (PEP) to the 5-hydroxyl of shikimate-3-phosphate (S3P) to produce enolpyruvyl shikimate-3-phosphate and inorganic phosphate.</text>
</comment>
<dbReference type="PROSITE" id="PS00885">
    <property type="entry name" value="EPSP_SYNTHASE_2"/>
    <property type="match status" value="1"/>
</dbReference>
<comment type="pathway">
    <text evidence="1 7">Metabolic intermediate biosynthesis; chorismate biosynthesis; chorismate from D-erythrose 4-phosphate and phosphoenolpyruvate: step 6/7.</text>
</comment>
<evidence type="ECO:0000313" key="10">
    <source>
        <dbReference type="Proteomes" id="UP000824161"/>
    </source>
</evidence>
<dbReference type="GO" id="GO:0005737">
    <property type="term" value="C:cytoplasm"/>
    <property type="evidence" value="ECO:0007669"/>
    <property type="project" value="UniProtKB-SubCell"/>
</dbReference>
<dbReference type="EMBL" id="DVLY01000010">
    <property type="protein sequence ID" value="HIT97306.1"/>
    <property type="molecule type" value="Genomic_DNA"/>
</dbReference>
<dbReference type="InterPro" id="IPR013792">
    <property type="entry name" value="RNA3'P_cycl/enolpyr_Trfase_a/b"/>
</dbReference>
<dbReference type="Proteomes" id="UP000824161">
    <property type="component" value="Unassembled WGS sequence"/>
</dbReference>
<keyword evidence="5 7" id="KW-0057">Aromatic amino acid biosynthesis</keyword>
<accession>A0A9D1H8F1</accession>